<dbReference type="Gene3D" id="3.10.450.50">
    <property type="match status" value="1"/>
</dbReference>
<sequence length="122" mass="13622">MEREILKLEEQIVAAILSSDVEVLDQMLHDQLVFVNHLGMTLSKKEDLSPHITGDLKITGLVASDRQLQLFGDTCVVVVNKDISGSYLNQPFDSKLKFTRIWKSFNGSWKVIAVSSVPLHVG</sequence>
<dbReference type="OrthoDB" id="997066at2"/>
<organism evidence="2 3">
    <name type="scientific">Pedobacter africanus</name>
    <dbReference type="NCBI Taxonomy" id="151894"/>
    <lineage>
        <taxon>Bacteria</taxon>
        <taxon>Pseudomonadati</taxon>
        <taxon>Bacteroidota</taxon>
        <taxon>Sphingobacteriia</taxon>
        <taxon>Sphingobacteriales</taxon>
        <taxon>Sphingobacteriaceae</taxon>
        <taxon>Pedobacter</taxon>
    </lineage>
</organism>
<dbReference type="InterPro" id="IPR027843">
    <property type="entry name" value="DUF4440"/>
</dbReference>
<dbReference type="RefSeq" id="WP_084237299.1">
    <property type="nucleotide sequence ID" value="NZ_FWXT01000001.1"/>
</dbReference>
<feature type="domain" description="DUF4440" evidence="1">
    <location>
        <begin position="5"/>
        <end position="111"/>
    </location>
</feature>
<dbReference type="EMBL" id="FWXT01000001">
    <property type="protein sequence ID" value="SMC52550.1"/>
    <property type="molecule type" value="Genomic_DNA"/>
</dbReference>
<evidence type="ECO:0000313" key="2">
    <source>
        <dbReference type="EMBL" id="SMC52550.1"/>
    </source>
</evidence>
<proteinExistence type="predicted"/>
<protein>
    <recommendedName>
        <fullName evidence="1">DUF4440 domain-containing protein</fullName>
    </recommendedName>
</protein>
<evidence type="ECO:0000313" key="3">
    <source>
        <dbReference type="Proteomes" id="UP000192756"/>
    </source>
</evidence>
<dbReference type="STRING" id="151894.SAMN04488524_1019"/>
<reference evidence="3" key="1">
    <citation type="submission" date="2017-04" db="EMBL/GenBank/DDBJ databases">
        <authorList>
            <person name="Varghese N."/>
            <person name="Submissions S."/>
        </authorList>
    </citation>
    <scope>NUCLEOTIDE SEQUENCE [LARGE SCALE GENOMIC DNA]</scope>
    <source>
        <strain evidence="3">DSM 12126</strain>
    </source>
</reference>
<evidence type="ECO:0000259" key="1">
    <source>
        <dbReference type="Pfam" id="PF14534"/>
    </source>
</evidence>
<gene>
    <name evidence="2" type="ORF">SAMN04488524_1019</name>
</gene>
<dbReference type="AlphaFoldDB" id="A0A1W1ZVV0"/>
<dbReference type="SUPFAM" id="SSF54427">
    <property type="entry name" value="NTF2-like"/>
    <property type="match status" value="1"/>
</dbReference>
<accession>A0A1W1ZVV0</accession>
<dbReference type="Proteomes" id="UP000192756">
    <property type="component" value="Unassembled WGS sequence"/>
</dbReference>
<keyword evidence="3" id="KW-1185">Reference proteome</keyword>
<dbReference type="InterPro" id="IPR032710">
    <property type="entry name" value="NTF2-like_dom_sf"/>
</dbReference>
<dbReference type="Pfam" id="PF14534">
    <property type="entry name" value="DUF4440"/>
    <property type="match status" value="1"/>
</dbReference>
<name>A0A1W1ZVV0_9SPHI</name>